<reference evidence="2" key="1">
    <citation type="submission" date="2013-08" db="EMBL/GenBank/DDBJ databases">
        <authorList>
            <person name="Mendez C."/>
            <person name="Richter M."/>
            <person name="Ferrer M."/>
            <person name="Sanchez J."/>
        </authorList>
    </citation>
    <scope>NUCLEOTIDE SEQUENCE</scope>
</reference>
<accession>T0YQS0</accession>
<dbReference type="InterPro" id="IPR015422">
    <property type="entry name" value="PyrdxlP-dep_Trfase_small"/>
</dbReference>
<evidence type="ECO:0000313" key="2">
    <source>
        <dbReference type="EMBL" id="EQD34097.1"/>
    </source>
</evidence>
<dbReference type="Gene3D" id="3.90.1150.10">
    <property type="entry name" value="Aspartate Aminotransferase, domain 1"/>
    <property type="match status" value="1"/>
</dbReference>
<proteinExistence type="predicted"/>
<feature type="domain" description="Aminotransferase class V" evidence="1">
    <location>
        <begin position="1"/>
        <end position="53"/>
    </location>
</feature>
<keyword evidence="2" id="KW-0808">Transferase</keyword>
<protein>
    <submittedName>
        <fullName evidence="2">Aminotransferase, class V/Cysteine desulfurase</fullName>
    </submittedName>
</protein>
<dbReference type="EMBL" id="AUZX01013912">
    <property type="protein sequence ID" value="EQD34097.1"/>
    <property type="molecule type" value="Genomic_DNA"/>
</dbReference>
<reference evidence="2" key="2">
    <citation type="journal article" date="2014" name="ISME J.">
        <title>Microbial stratification in low pH oxic and suboxic macroscopic growths along an acid mine drainage.</title>
        <authorList>
            <person name="Mendez-Garcia C."/>
            <person name="Mesa V."/>
            <person name="Sprenger R.R."/>
            <person name="Richter M."/>
            <person name="Diez M.S."/>
            <person name="Solano J."/>
            <person name="Bargiela R."/>
            <person name="Golyshina O.V."/>
            <person name="Manteca A."/>
            <person name="Ramos J.L."/>
            <person name="Gallego J.R."/>
            <person name="Llorente I."/>
            <person name="Martins Dos Santos V.A."/>
            <person name="Jensen O.N."/>
            <person name="Pelaez A.I."/>
            <person name="Sanchez J."/>
            <person name="Ferrer M."/>
        </authorList>
    </citation>
    <scope>NUCLEOTIDE SEQUENCE</scope>
</reference>
<gene>
    <name evidence="2" type="ORF">B1A_18861</name>
</gene>
<sequence length="65" mass="7194">MHPHDIASILDAEGIAIRAGRQCSQPLMDRYGVGAMARASPYLYNTLEEIDLLYDALDKVVKVFA</sequence>
<dbReference type="Pfam" id="PF00266">
    <property type="entry name" value="Aminotran_5"/>
    <property type="match status" value="1"/>
</dbReference>
<evidence type="ECO:0000259" key="1">
    <source>
        <dbReference type="Pfam" id="PF00266"/>
    </source>
</evidence>
<organism evidence="2">
    <name type="scientific">mine drainage metagenome</name>
    <dbReference type="NCBI Taxonomy" id="410659"/>
    <lineage>
        <taxon>unclassified sequences</taxon>
        <taxon>metagenomes</taxon>
        <taxon>ecological metagenomes</taxon>
    </lineage>
</organism>
<dbReference type="InterPro" id="IPR015424">
    <property type="entry name" value="PyrdxlP-dep_Trfase"/>
</dbReference>
<keyword evidence="2" id="KW-0032">Aminotransferase</keyword>
<name>T0YQS0_9ZZZZ</name>
<comment type="caution">
    <text evidence="2">The sequence shown here is derived from an EMBL/GenBank/DDBJ whole genome shotgun (WGS) entry which is preliminary data.</text>
</comment>
<dbReference type="SUPFAM" id="SSF53383">
    <property type="entry name" value="PLP-dependent transferases"/>
    <property type="match status" value="1"/>
</dbReference>
<dbReference type="InterPro" id="IPR000192">
    <property type="entry name" value="Aminotrans_V_dom"/>
</dbReference>
<dbReference type="AlphaFoldDB" id="T0YQS0"/>
<dbReference type="GO" id="GO:0008483">
    <property type="term" value="F:transaminase activity"/>
    <property type="evidence" value="ECO:0007669"/>
    <property type="project" value="UniProtKB-KW"/>
</dbReference>